<evidence type="ECO:0000313" key="4">
    <source>
        <dbReference type="Proteomes" id="UP000314986"/>
    </source>
</evidence>
<feature type="compositionally biased region" description="Polar residues" evidence="2">
    <location>
        <begin position="890"/>
        <end position="900"/>
    </location>
</feature>
<feature type="compositionally biased region" description="Low complexity" evidence="2">
    <location>
        <begin position="576"/>
        <end position="587"/>
    </location>
</feature>
<feature type="region of interest" description="Disordered" evidence="2">
    <location>
        <begin position="890"/>
        <end position="936"/>
    </location>
</feature>
<proteinExistence type="predicted"/>
<dbReference type="KEGG" id="cmk:103188015"/>
<feature type="coiled-coil region" evidence="1">
    <location>
        <begin position="1175"/>
        <end position="1234"/>
    </location>
</feature>
<dbReference type="AlphaFoldDB" id="A0A4W3JRL9"/>
<dbReference type="PANTHER" id="PTHR14926:SF1">
    <property type="entry name" value="M-PHASE PHOSPHOPROTEIN 9"/>
    <property type="match status" value="1"/>
</dbReference>
<keyword evidence="1" id="KW-0175">Coiled coil</keyword>
<dbReference type="Ensembl" id="ENSCMIT00000035150.1">
    <property type="protein sequence ID" value="ENSCMIP00000034630.1"/>
    <property type="gene ID" value="ENSCMIG00000014682.1"/>
</dbReference>
<dbReference type="Gene3D" id="1.20.5.340">
    <property type="match status" value="1"/>
</dbReference>
<feature type="compositionally biased region" description="Low complexity" evidence="2">
    <location>
        <begin position="529"/>
        <end position="548"/>
    </location>
</feature>
<feature type="compositionally biased region" description="Polar residues" evidence="2">
    <location>
        <begin position="561"/>
        <end position="575"/>
    </location>
</feature>
<protein>
    <recommendedName>
        <fullName evidence="5">M-phase phosphoprotein 9</fullName>
    </recommendedName>
</protein>
<evidence type="ECO:0008006" key="5">
    <source>
        <dbReference type="Google" id="ProtNLM"/>
    </source>
</evidence>
<gene>
    <name evidence="3" type="primary">LOC103188015</name>
</gene>
<feature type="coiled-coil region" evidence="1">
    <location>
        <begin position="667"/>
        <end position="834"/>
    </location>
</feature>
<evidence type="ECO:0000256" key="1">
    <source>
        <dbReference type="SAM" id="Coils"/>
    </source>
</evidence>
<feature type="region of interest" description="Disordered" evidence="2">
    <location>
        <begin position="983"/>
        <end position="1093"/>
    </location>
</feature>
<dbReference type="RefSeq" id="XP_007906005.1">
    <property type="nucleotide sequence ID" value="XM_007907814.2"/>
</dbReference>
<dbReference type="GeneID" id="103188015"/>
<feature type="compositionally biased region" description="Polar residues" evidence="2">
    <location>
        <begin position="453"/>
        <end position="465"/>
    </location>
</feature>
<feature type="compositionally biased region" description="Basic and acidic residues" evidence="2">
    <location>
        <begin position="418"/>
        <end position="428"/>
    </location>
</feature>
<reference evidence="4" key="2">
    <citation type="journal article" date="2007" name="PLoS Biol.">
        <title>Survey sequencing and comparative analysis of the elephant shark (Callorhinchus milii) genome.</title>
        <authorList>
            <person name="Venkatesh B."/>
            <person name="Kirkness E.F."/>
            <person name="Loh Y.H."/>
            <person name="Halpern A.L."/>
            <person name="Lee A.P."/>
            <person name="Johnson J."/>
            <person name="Dandona N."/>
            <person name="Viswanathan L.D."/>
            <person name="Tay A."/>
            <person name="Venter J.C."/>
            <person name="Strausberg R.L."/>
            <person name="Brenner S."/>
        </authorList>
    </citation>
    <scope>NUCLEOTIDE SEQUENCE [LARGE SCALE GENOMIC DNA]</scope>
</reference>
<dbReference type="InParanoid" id="A0A4W3JRL9"/>
<dbReference type="STRING" id="7868.ENSCMIP00000034630"/>
<dbReference type="PANTHER" id="PTHR14926">
    <property type="entry name" value="M-PHASE PHOSPHOPROTEIN 9"/>
    <property type="match status" value="1"/>
</dbReference>
<feature type="region of interest" description="Disordered" evidence="2">
    <location>
        <begin position="1"/>
        <end position="44"/>
    </location>
</feature>
<reference evidence="3" key="4">
    <citation type="submission" date="2025-08" db="UniProtKB">
        <authorList>
            <consortium name="Ensembl"/>
        </authorList>
    </citation>
    <scope>IDENTIFICATION</scope>
</reference>
<reference evidence="4" key="3">
    <citation type="journal article" date="2014" name="Nature">
        <title>Elephant shark genome provides unique insights into gnathostome evolution.</title>
        <authorList>
            <consortium name="International Elephant Shark Genome Sequencing Consortium"/>
            <person name="Venkatesh B."/>
            <person name="Lee A.P."/>
            <person name="Ravi V."/>
            <person name="Maurya A.K."/>
            <person name="Lian M.M."/>
            <person name="Swann J.B."/>
            <person name="Ohta Y."/>
            <person name="Flajnik M.F."/>
            <person name="Sutoh Y."/>
            <person name="Kasahara M."/>
            <person name="Hoon S."/>
            <person name="Gangu V."/>
            <person name="Roy S.W."/>
            <person name="Irimia M."/>
            <person name="Korzh V."/>
            <person name="Kondrychyn I."/>
            <person name="Lim Z.W."/>
            <person name="Tay B.H."/>
            <person name="Tohari S."/>
            <person name="Kong K.W."/>
            <person name="Ho S."/>
            <person name="Lorente-Galdos B."/>
            <person name="Quilez J."/>
            <person name="Marques-Bonet T."/>
            <person name="Raney B.J."/>
            <person name="Ingham P.W."/>
            <person name="Tay A."/>
            <person name="Hillier L.W."/>
            <person name="Minx P."/>
            <person name="Boehm T."/>
            <person name="Wilson R.K."/>
            <person name="Brenner S."/>
            <person name="Warren W.C."/>
        </authorList>
    </citation>
    <scope>NUCLEOTIDE SEQUENCE [LARGE SCALE GENOMIC DNA]</scope>
</reference>
<dbReference type="GO" id="GO:0005814">
    <property type="term" value="C:centriole"/>
    <property type="evidence" value="ECO:0007669"/>
    <property type="project" value="TreeGrafter"/>
</dbReference>
<feature type="region of interest" description="Disordered" evidence="2">
    <location>
        <begin position="561"/>
        <end position="593"/>
    </location>
</feature>
<sequence length="1247" mass="138745">MGDSDSESVRTAKELSNNSPKSAAHKKVEYNSTGQRTDNAPFASRSCSPLHANLRKNLLSINPSSLETLTALMQEIQNTSGAEPEVLKNCEARWLQLFKLVEKQYQEQILSQQDQYQCQIQLIQDEIKALVQLQNDSGSARCTARSSGFSKSANDSPASGAVNGHRSRCLECERESNHCEAEKWLLAAGPCRHEGKELTNHTLTSGYGTVSFSTDSSFQPGVADQNRLIAENNKLTVNERDSIQHNPFSFSSANENSSGSFMLFHEDEPPFTFKPRNASIQQLKANDERKTKSTSESAANAENLPAEQNRTVSLTSWAQKVKQKNRKAESLTGCLADKMQPQGSIQLPESVMPQDVHPASVSSSQCSFYLSRPSSSPNSLVSNVSGLTYWRLDEGELYRSLPKNKKSDLADLFSPSKGIKDDQSRTDSRWQAPSLKEIYQTRQKDVKGIPGRQSVSPRPHQSSPEVLTLDPTLHMKPSAGFPPHCHFNPQMAVSELGSRTSVSPDSMMETASQNHFDPNSDLCVDGTASPYSSSSSKFSQQKSPSPLQSWKLHLTSQPLSDNSQRAVSLKQVSKASSSLEQGEESSSTLTPPSVSCIGQSGICNNHSGSLEHSASVSSLEDPIALSIARLNLREKHARHVADIRAYYEAEINSLKQQLETVNGSFTLIEAEKKHQNLLARCEQLERALTEAGSHIRALENKNHLMEMQLGDWPGRYDAVSTAAQALQQRLEEMRKGNKEKDNTINKLNARLKDLEQAFQKAYKHSDNKEARMKQEHKMLQDLLVEYESLGKEHERVKETLNITEDKLFDANSQISDLKRVVSKLEAQIRQVDHERNYMKGRSGADGCSRTSSNSVFHHPEAHHSPPQTPAENMVARRKWLTPGSDYSFFTGQPLESSSEAGNKLEESHLHPRRYHSPPEKDPPCSGQSLSNDKDEQLTPILRALRKMDARKAENRGIQALVNETPEGGDGTASLNRKQTVGFVDYPYSRGQTAGSYKERTRSKNSSSPPGQRSSSLPPSSRKSTPTSTPTKRNTLLTPLSAKSSPKRCPKENLSPGLNHLLGKEENTQTRFDVNLNDVETSSPVPSRNSSPRKRLQFCPLENTEGSQNSRFHADDGFQPDSRSESILHAVKLGVVTSRADWEDRTTTLLQPEKPSFVLQTPYATELTYKAQLETLGETEKLFDELTQEKQQIESALSRMPGYGGRMTLQARLEKEALENRLEKINRDLGSIRMTLKRFHILRTSANL</sequence>
<feature type="region of interest" description="Disordered" evidence="2">
    <location>
        <begin position="497"/>
        <end position="548"/>
    </location>
</feature>
<feature type="region of interest" description="Disordered" evidence="2">
    <location>
        <begin position="283"/>
        <end position="310"/>
    </location>
</feature>
<dbReference type="OrthoDB" id="6288856at2759"/>
<accession>A0A4W3JRL9</accession>
<feature type="region of interest" description="Disordered" evidence="2">
    <location>
        <begin position="834"/>
        <end position="872"/>
    </location>
</feature>
<dbReference type="InterPro" id="IPR026636">
    <property type="entry name" value="MPHOSPH9"/>
</dbReference>
<feature type="region of interest" description="Disordered" evidence="2">
    <location>
        <begin position="409"/>
        <end position="466"/>
    </location>
</feature>
<feature type="compositionally biased region" description="Polar residues" evidence="2">
    <location>
        <begin position="294"/>
        <end position="310"/>
    </location>
</feature>
<evidence type="ECO:0000313" key="3">
    <source>
        <dbReference type="Ensembl" id="ENSCMIP00000034630.1"/>
    </source>
</evidence>
<feature type="compositionally biased region" description="Polar residues" evidence="2">
    <location>
        <begin position="497"/>
        <end position="517"/>
    </location>
</feature>
<dbReference type="RefSeq" id="XP_007906006.1">
    <property type="nucleotide sequence ID" value="XM_007907815.1"/>
</dbReference>
<reference evidence="3" key="5">
    <citation type="submission" date="2025-09" db="UniProtKB">
        <authorList>
            <consortium name="Ensembl"/>
        </authorList>
    </citation>
    <scope>IDENTIFICATION</scope>
</reference>
<feature type="compositionally biased region" description="Low complexity" evidence="2">
    <location>
        <begin position="1003"/>
        <end position="1032"/>
    </location>
</feature>
<reference evidence="4" key="1">
    <citation type="journal article" date="2006" name="Science">
        <title>Ancient noncoding elements conserved in the human genome.</title>
        <authorList>
            <person name="Venkatesh B."/>
            <person name="Kirkness E.F."/>
            <person name="Loh Y.H."/>
            <person name="Halpern A.L."/>
            <person name="Lee A.P."/>
            <person name="Johnson J."/>
            <person name="Dandona N."/>
            <person name="Viswanathan L.D."/>
            <person name="Tay A."/>
            <person name="Venter J.C."/>
            <person name="Strausberg R.L."/>
            <person name="Brenner S."/>
        </authorList>
    </citation>
    <scope>NUCLEOTIDE SEQUENCE [LARGE SCALE GENOMIC DNA]</scope>
</reference>
<evidence type="ECO:0000256" key="2">
    <source>
        <dbReference type="SAM" id="MobiDB-lite"/>
    </source>
</evidence>
<dbReference type="OMA" id="MGFFPEN"/>
<feature type="compositionally biased region" description="Polar residues" evidence="2">
    <location>
        <begin position="1033"/>
        <end position="1043"/>
    </location>
</feature>
<name>A0A4W3JRL9_CALMI</name>
<dbReference type="Proteomes" id="UP000314986">
    <property type="component" value="Unassembled WGS sequence"/>
</dbReference>
<dbReference type="GeneTree" id="ENSGT00500000044984"/>
<keyword evidence="4" id="KW-1185">Reference proteome</keyword>
<dbReference type="SUPFAM" id="SSF57997">
    <property type="entry name" value="Tropomyosin"/>
    <property type="match status" value="1"/>
</dbReference>
<organism evidence="3 4">
    <name type="scientific">Callorhinchus milii</name>
    <name type="common">Ghost shark</name>
    <dbReference type="NCBI Taxonomy" id="7868"/>
    <lineage>
        <taxon>Eukaryota</taxon>
        <taxon>Metazoa</taxon>
        <taxon>Chordata</taxon>
        <taxon>Craniata</taxon>
        <taxon>Vertebrata</taxon>
        <taxon>Chondrichthyes</taxon>
        <taxon>Holocephali</taxon>
        <taxon>Chimaeriformes</taxon>
        <taxon>Callorhinchidae</taxon>
        <taxon>Callorhinchus</taxon>
    </lineage>
</organism>